<dbReference type="GO" id="GO:0005524">
    <property type="term" value="F:ATP binding"/>
    <property type="evidence" value="ECO:0007669"/>
    <property type="project" value="InterPro"/>
</dbReference>
<feature type="domain" description="Protein kinase" evidence="1">
    <location>
        <begin position="1"/>
        <end position="84"/>
    </location>
</feature>
<accession>A0A1I1WBP1</accession>
<evidence type="ECO:0000313" key="3">
    <source>
        <dbReference type="Proteomes" id="UP000199517"/>
    </source>
</evidence>
<protein>
    <recommendedName>
        <fullName evidence="1">Protein kinase domain-containing protein</fullName>
    </recommendedName>
</protein>
<organism evidence="2 3">
    <name type="scientific">Paracidovorax konjaci</name>
    <dbReference type="NCBI Taxonomy" id="32040"/>
    <lineage>
        <taxon>Bacteria</taxon>
        <taxon>Pseudomonadati</taxon>
        <taxon>Pseudomonadota</taxon>
        <taxon>Betaproteobacteria</taxon>
        <taxon>Burkholderiales</taxon>
        <taxon>Comamonadaceae</taxon>
        <taxon>Paracidovorax</taxon>
    </lineage>
</organism>
<dbReference type="PROSITE" id="PS50011">
    <property type="entry name" value="PROTEIN_KINASE_DOM"/>
    <property type="match status" value="1"/>
</dbReference>
<dbReference type="InterPro" id="IPR000719">
    <property type="entry name" value="Prot_kinase_dom"/>
</dbReference>
<evidence type="ECO:0000259" key="1">
    <source>
        <dbReference type="PROSITE" id="PS50011"/>
    </source>
</evidence>
<reference evidence="3" key="1">
    <citation type="submission" date="2016-10" db="EMBL/GenBank/DDBJ databases">
        <authorList>
            <person name="Varghese N."/>
            <person name="Submissions S."/>
        </authorList>
    </citation>
    <scope>NUCLEOTIDE SEQUENCE [LARGE SCALE GENOMIC DNA]</scope>
    <source>
        <strain evidence="3">DSM 7481</strain>
    </source>
</reference>
<dbReference type="GO" id="GO:0004672">
    <property type="term" value="F:protein kinase activity"/>
    <property type="evidence" value="ECO:0007669"/>
    <property type="project" value="InterPro"/>
</dbReference>
<keyword evidence="3" id="KW-1185">Reference proteome</keyword>
<dbReference type="Gene3D" id="1.10.510.10">
    <property type="entry name" value="Transferase(Phosphotransferase) domain 1"/>
    <property type="match status" value="1"/>
</dbReference>
<sequence length="104" mass="11689">MADHKRDVYSTAQLLVHFLKPPDRDMGFIGLHDKTAVETFPFMAPLKNLPAQCKSEIVRLISRMIKKEPDERASAEALLGDPFFGALPSRDQAHAILERLSRSS</sequence>
<proteinExistence type="predicted"/>
<name>A0A1I1WBP1_9BURK</name>
<dbReference type="SUPFAM" id="SSF56112">
    <property type="entry name" value="Protein kinase-like (PK-like)"/>
    <property type="match status" value="1"/>
</dbReference>
<dbReference type="AlphaFoldDB" id="A0A1I1WBP1"/>
<dbReference type="Proteomes" id="UP000199517">
    <property type="component" value="Unassembled WGS sequence"/>
</dbReference>
<evidence type="ECO:0000313" key="2">
    <source>
        <dbReference type="EMBL" id="SFD92544.1"/>
    </source>
</evidence>
<gene>
    <name evidence="2" type="ORF">SAMN04489710_10925</name>
</gene>
<dbReference type="STRING" id="32040.SAMN04489710_10925"/>
<dbReference type="InterPro" id="IPR011009">
    <property type="entry name" value="Kinase-like_dom_sf"/>
</dbReference>
<dbReference type="EMBL" id="FOMQ01000009">
    <property type="protein sequence ID" value="SFD92544.1"/>
    <property type="molecule type" value="Genomic_DNA"/>
</dbReference>